<accession>A0A9J5YJX8</accession>
<dbReference type="Proteomes" id="UP000824120">
    <property type="component" value="Chromosome 6"/>
</dbReference>
<dbReference type="EMBL" id="JACXVP010000006">
    <property type="protein sequence ID" value="KAG5599476.1"/>
    <property type="molecule type" value="Genomic_DNA"/>
</dbReference>
<keyword evidence="3" id="KW-1185">Reference proteome</keyword>
<comment type="caution">
    <text evidence="2">The sequence shown here is derived from an EMBL/GenBank/DDBJ whole genome shotgun (WGS) entry which is preliminary data.</text>
</comment>
<evidence type="ECO:0000313" key="2">
    <source>
        <dbReference type="EMBL" id="KAG5599476.1"/>
    </source>
</evidence>
<organism evidence="2 3">
    <name type="scientific">Solanum commersonii</name>
    <name type="common">Commerson's wild potato</name>
    <name type="synonym">Commerson's nightshade</name>
    <dbReference type="NCBI Taxonomy" id="4109"/>
    <lineage>
        <taxon>Eukaryota</taxon>
        <taxon>Viridiplantae</taxon>
        <taxon>Streptophyta</taxon>
        <taxon>Embryophyta</taxon>
        <taxon>Tracheophyta</taxon>
        <taxon>Spermatophyta</taxon>
        <taxon>Magnoliopsida</taxon>
        <taxon>eudicotyledons</taxon>
        <taxon>Gunneridae</taxon>
        <taxon>Pentapetalae</taxon>
        <taxon>asterids</taxon>
        <taxon>lamiids</taxon>
        <taxon>Solanales</taxon>
        <taxon>Solanaceae</taxon>
        <taxon>Solanoideae</taxon>
        <taxon>Solaneae</taxon>
        <taxon>Solanum</taxon>
    </lineage>
</organism>
<keyword evidence="1" id="KW-1133">Transmembrane helix</keyword>
<reference evidence="2 3" key="1">
    <citation type="submission" date="2020-09" db="EMBL/GenBank/DDBJ databases">
        <title>De no assembly of potato wild relative species, Solanum commersonii.</title>
        <authorList>
            <person name="Cho K."/>
        </authorList>
    </citation>
    <scope>NUCLEOTIDE SEQUENCE [LARGE SCALE GENOMIC DNA]</scope>
    <source>
        <strain evidence="2">LZ3.2</strain>
        <tissue evidence="2">Leaf</tissue>
    </source>
</reference>
<gene>
    <name evidence="2" type="ORF">H5410_030846</name>
</gene>
<feature type="transmembrane region" description="Helical" evidence="1">
    <location>
        <begin position="7"/>
        <end position="28"/>
    </location>
</feature>
<name>A0A9J5YJX8_SOLCO</name>
<keyword evidence="1" id="KW-0812">Transmembrane</keyword>
<evidence type="ECO:0000313" key="3">
    <source>
        <dbReference type="Proteomes" id="UP000824120"/>
    </source>
</evidence>
<sequence>MGVRQGSFPFTYLGCPIFYGIFSVNMFYNPCQYINPPTCMIFVREESAHNIGGRLHEEIIAFGLIIGLRKGPYIIWKEGMIQKNNWK</sequence>
<dbReference type="AlphaFoldDB" id="A0A9J5YJX8"/>
<evidence type="ECO:0000256" key="1">
    <source>
        <dbReference type="SAM" id="Phobius"/>
    </source>
</evidence>
<proteinExistence type="predicted"/>
<protein>
    <submittedName>
        <fullName evidence="2">Uncharacterized protein</fullName>
    </submittedName>
</protein>
<keyword evidence="1" id="KW-0472">Membrane</keyword>